<keyword evidence="2" id="KW-1185">Reference proteome</keyword>
<evidence type="ECO:0000313" key="2">
    <source>
        <dbReference type="Proteomes" id="UP000092555"/>
    </source>
</evidence>
<dbReference type="GeneID" id="30029116"/>
<proteinExistence type="predicted"/>
<dbReference type="Proteomes" id="UP000092555">
    <property type="component" value="Unassembled WGS sequence"/>
</dbReference>
<accession>A0A1A0H6W4</accession>
<evidence type="ECO:0000313" key="1">
    <source>
        <dbReference type="EMBL" id="OBA19771.1"/>
    </source>
</evidence>
<sequence length="66" mass="7773">MSVLSFSLPWATTWLPSYVLRPERRIQYSQFRLLSRSVIKHYSICAISIAFRGSYLYSLTDQLLEI</sequence>
<comment type="caution">
    <text evidence="1">The sequence shown here is derived from an EMBL/GenBank/DDBJ whole genome shotgun (WGS) entry which is preliminary data.</text>
</comment>
<protein>
    <submittedName>
        <fullName evidence="1">Uncharacterized protein</fullName>
    </submittedName>
</protein>
<dbReference type="AlphaFoldDB" id="A0A1A0H6W4"/>
<dbReference type="EMBL" id="LXTC01000005">
    <property type="protein sequence ID" value="OBA19771.1"/>
    <property type="molecule type" value="Genomic_DNA"/>
</dbReference>
<gene>
    <name evidence="1" type="ORF">METBIDRAFT_32840</name>
</gene>
<reference evidence="1 2" key="1">
    <citation type="submission" date="2016-05" db="EMBL/GenBank/DDBJ databases">
        <title>Comparative genomics of biotechnologically important yeasts.</title>
        <authorList>
            <consortium name="DOE Joint Genome Institute"/>
            <person name="Riley R."/>
            <person name="Haridas S."/>
            <person name="Wolfe K.H."/>
            <person name="Lopes M.R."/>
            <person name="Hittinger C.T."/>
            <person name="Goker M."/>
            <person name="Salamov A."/>
            <person name="Wisecaver J."/>
            <person name="Long T.M."/>
            <person name="Aerts A.L."/>
            <person name="Barry K."/>
            <person name="Choi C."/>
            <person name="Clum A."/>
            <person name="Coughlan A.Y."/>
            <person name="Deshpande S."/>
            <person name="Douglass A.P."/>
            <person name="Hanson S.J."/>
            <person name="Klenk H.-P."/>
            <person name="LaButti K."/>
            <person name="Lapidus A."/>
            <person name="Lindquist E."/>
            <person name="Lipzen A."/>
            <person name="Meier-kolthoff J.P."/>
            <person name="Ohm R.A."/>
            <person name="Otillar R.P."/>
            <person name="Pangilinan J."/>
            <person name="Peng Y."/>
            <person name="Rokas A."/>
            <person name="Rosa C.A."/>
            <person name="Scheuner C."/>
            <person name="Sibirny A.A."/>
            <person name="Slot J.C."/>
            <person name="Stielow J.B."/>
            <person name="Sun H."/>
            <person name="Kurtzman C.P."/>
            <person name="Blackwell M."/>
            <person name="Grigoriev I.V."/>
            <person name="Jeffries T.W."/>
        </authorList>
    </citation>
    <scope>NUCLEOTIDE SEQUENCE [LARGE SCALE GENOMIC DNA]</scope>
    <source>
        <strain evidence="1 2">NRRL YB-4993</strain>
    </source>
</reference>
<name>A0A1A0H6W4_9ASCO</name>
<dbReference type="RefSeq" id="XP_018710296.1">
    <property type="nucleotide sequence ID" value="XM_018856140.1"/>
</dbReference>
<organism evidence="1 2">
    <name type="scientific">Metschnikowia bicuspidata var. bicuspidata NRRL YB-4993</name>
    <dbReference type="NCBI Taxonomy" id="869754"/>
    <lineage>
        <taxon>Eukaryota</taxon>
        <taxon>Fungi</taxon>
        <taxon>Dikarya</taxon>
        <taxon>Ascomycota</taxon>
        <taxon>Saccharomycotina</taxon>
        <taxon>Pichiomycetes</taxon>
        <taxon>Metschnikowiaceae</taxon>
        <taxon>Metschnikowia</taxon>
    </lineage>
</organism>